<sequence>MFGHVIRSSADGSISNSGLLMYSRFELLGLRDSGVLPSPDLLHDVPGELQHRDPGLRRGRKVRKQGRRGGLRQRIRGATKLPLPPVLLCNPRSLKNKLDDLRQQVGACYEYRESGIMAFTETWFSEDVPDNFIQIEGFLHLRLDRDANSGKTRGGGVCIYIKDSWCRNFTVRDKICNPDLELLCVTLRPHYLPREFTNIFVCVVYIPPSGTASRAAQAITDCVHRHLQNKPYAPILILGDFNHCCLNKTLPGFYQYVKCNTRNDNILDKCYGNIKDAYTARARPPLKNSDHNVIQLLPTYCSVFKSSKPITQSVKVWSSDKTEELKGCFLCRDWDIFFKDADIDSATESITVYISFCIDSVIPQKTVKRYPNNKPYITKDEHVVDDDSESELFELFSEDESSGGVNMDVEGSSSSRSDERDEIVRGEDQQTCCDSFCGCNGVVKEVIQPVAEGLRAAWQQLAMDEGHRDG</sequence>
<dbReference type="InterPro" id="IPR005135">
    <property type="entry name" value="Endo/exonuclease/phosphatase"/>
</dbReference>
<feature type="domain" description="Endonuclease/exonuclease/phosphatase" evidence="2">
    <location>
        <begin position="90"/>
        <end position="245"/>
    </location>
</feature>
<evidence type="ECO:0000313" key="4">
    <source>
        <dbReference type="Proteomes" id="UP000327493"/>
    </source>
</evidence>
<feature type="region of interest" description="Disordered" evidence="1">
    <location>
        <begin position="46"/>
        <end position="71"/>
    </location>
</feature>
<dbReference type="Proteomes" id="UP000327493">
    <property type="component" value="Chromosome 12"/>
</dbReference>
<feature type="compositionally biased region" description="Basic residues" evidence="1">
    <location>
        <begin position="57"/>
        <end position="71"/>
    </location>
</feature>
<evidence type="ECO:0000256" key="1">
    <source>
        <dbReference type="SAM" id="MobiDB-lite"/>
    </source>
</evidence>
<dbReference type="PANTHER" id="PTHR47510">
    <property type="entry name" value="REVERSE TRANSCRIPTASE DOMAIN-CONTAINING PROTEIN"/>
    <property type="match status" value="1"/>
</dbReference>
<accession>A0A5J5D8F1</accession>
<reference evidence="3 4" key="1">
    <citation type="submission" date="2019-08" db="EMBL/GenBank/DDBJ databases">
        <title>A chromosome-level genome assembly, high-density linkage maps, and genome scans reveal the genomic architecture of hybrid incompatibilities underlying speciation via character displacement in darters (Percidae: Etheostominae).</title>
        <authorList>
            <person name="Moran R.L."/>
            <person name="Catchen J.M."/>
            <person name="Fuller R.C."/>
        </authorList>
    </citation>
    <scope>NUCLEOTIDE SEQUENCE [LARGE SCALE GENOMIC DNA]</scope>
    <source>
        <strain evidence="3">EspeVRDwgs_2016</strain>
        <tissue evidence="3">Muscle</tissue>
    </source>
</reference>
<name>A0A5J5D8F1_9PERO</name>
<organism evidence="3 4">
    <name type="scientific">Etheostoma spectabile</name>
    <name type="common">orangethroat darter</name>
    <dbReference type="NCBI Taxonomy" id="54343"/>
    <lineage>
        <taxon>Eukaryota</taxon>
        <taxon>Metazoa</taxon>
        <taxon>Chordata</taxon>
        <taxon>Craniata</taxon>
        <taxon>Vertebrata</taxon>
        <taxon>Euteleostomi</taxon>
        <taxon>Actinopterygii</taxon>
        <taxon>Neopterygii</taxon>
        <taxon>Teleostei</taxon>
        <taxon>Neoteleostei</taxon>
        <taxon>Acanthomorphata</taxon>
        <taxon>Eupercaria</taxon>
        <taxon>Perciformes</taxon>
        <taxon>Percoidei</taxon>
        <taxon>Percidae</taxon>
        <taxon>Etheostomatinae</taxon>
        <taxon>Etheostoma</taxon>
    </lineage>
</organism>
<dbReference type="SUPFAM" id="SSF56219">
    <property type="entry name" value="DNase I-like"/>
    <property type="match status" value="1"/>
</dbReference>
<dbReference type="AlphaFoldDB" id="A0A5J5D8F1"/>
<dbReference type="PANTHER" id="PTHR47510:SF3">
    <property type="entry name" value="ENDO_EXONUCLEASE_PHOSPHATASE DOMAIN-CONTAINING PROTEIN"/>
    <property type="match status" value="1"/>
</dbReference>
<dbReference type="Gene3D" id="3.60.10.10">
    <property type="entry name" value="Endonuclease/exonuclease/phosphatase"/>
    <property type="match status" value="1"/>
</dbReference>
<evidence type="ECO:0000259" key="2">
    <source>
        <dbReference type="Pfam" id="PF03372"/>
    </source>
</evidence>
<proteinExistence type="predicted"/>
<dbReference type="InterPro" id="IPR036691">
    <property type="entry name" value="Endo/exonu/phosph_ase_sf"/>
</dbReference>
<keyword evidence="4" id="KW-1185">Reference proteome</keyword>
<feature type="compositionally biased region" description="Basic and acidic residues" evidence="1">
    <location>
        <begin position="46"/>
        <end position="56"/>
    </location>
</feature>
<evidence type="ECO:0000313" key="3">
    <source>
        <dbReference type="EMBL" id="KAA8587861.1"/>
    </source>
</evidence>
<dbReference type="GO" id="GO:0003824">
    <property type="term" value="F:catalytic activity"/>
    <property type="evidence" value="ECO:0007669"/>
    <property type="project" value="InterPro"/>
</dbReference>
<feature type="region of interest" description="Disordered" evidence="1">
    <location>
        <begin position="399"/>
        <end position="423"/>
    </location>
</feature>
<protein>
    <recommendedName>
        <fullName evidence="2">Endonuclease/exonuclease/phosphatase domain-containing protein</fullName>
    </recommendedName>
</protein>
<comment type="caution">
    <text evidence="3">The sequence shown here is derived from an EMBL/GenBank/DDBJ whole genome shotgun (WGS) entry which is preliminary data.</text>
</comment>
<gene>
    <name evidence="3" type="ORF">FQN60_016723</name>
</gene>
<dbReference type="Pfam" id="PF03372">
    <property type="entry name" value="Exo_endo_phos"/>
    <property type="match status" value="1"/>
</dbReference>
<dbReference type="EMBL" id="VOFY01000012">
    <property type="protein sequence ID" value="KAA8587861.1"/>
    <property type="molecule type" value="Genomic_DNA"/>
</dbReference>